<evidence type="ECO:0000313" key="1">
    <source>
        <dbReference type="EMBL" id="KAJ4729563.1"/>
    </source>
</evidence>
<sequence length="1084" mass="123267">MAADQRRKRLNSVSGGGCSSLEQYKMKKRKLEPPQSGLNSKSHISLEWDENGKRVVAKKEQIGISRRNLKPFIGSSSVSRNVLADVFSIPQETFELENLTEVLSSEVWQNQLSEEERNYLMQFLPSGKNAEQVVEALLAGDNFHFGNPFLKWGASLCSGNFHPDAVLHKERCLKADKKAYYLELRKYHNDIIEYLQKLKERWENCRDPEKEILPKICRSRRDVEKRISSNVYELGLHDLEQDVTGTSESCSWVADEKACSSDNQNYSVMKGGELQKRKYEKSFTKDKTGNSLIVSEDVLNVGAKSKKGEKLNKRDIHHNDGAQYMSYLKISRKQLELVKSMKQSSKSIQSRSLNRVLGNLDCLHIRPYEVFVEEEQKKLHEHWFQLANEDLPAFYGKWKERKLQMWEVKQSLGQEIKDKLKCLIEDEEMENPGFQDEEMENPGFQDEEIEDRGFQDEEIEDPAFQDEEIEDPGVQDEKKENNGSASQDQNDDGATDNESDIKDEDSAPSSAWDQPLQQITSPSSSHELNPMDGDPENNFSASKSDNSSSDGCGNSGKMNAADEIVSQAAGGDVWPAISRSHSYYDSPARHEFAASGLPLMSAQVNEDQQTHLIDLESDLRAEDMGKDLLPRQSDDSSLGSYQNQDQNDLLHRQSDDGPMNSYQNQDRNDFLHRQSDVGRLSSYQNQDRNDLLHRQSDVGPLSSYQNRERNDLLQSQSDVGPLSSYQNRERDDLLHRQSDVGPLSSYQNQERNDLLHRQSDELPLGSYQNQDRNALLQRQSDELPLSSYQNQDQNDLLHRKSDDGPLSSYRNQDQNDLLHRQSGNGPISSYQNQDRNELLQSLFKDREMLAYHQEQKQTELDFQPPSNSMMADDGQFPGNFHEQLTTSLPLEQGQKRLNEIFMQQNISENIYSDRGRFLIPRQENLQVGNMHNWTVNPVRISEPLESHLNGGELLSQNWFSGEHQVRGGWTNSGGVSIQSQSIGNGSNADQSLFSVLPNCSQLRSVNPYDSIGSPEQFISSRNYGLMAGVAPGINNVLPNTAHPLDYLGGRDSVMADDMGWVSLPHQNPGLHDPMGKPYLRSWNQ</sequence>
<evidence type="ECO:0000313" key="2">
    <source>
        <dbReference type="Proteomes" id="UP001164539"/>
    </source>
</evidence>
<accession>A0ACC1Z2N6</accession>
<protein>
    <submittedName>
        <fullName evidence="1">Nuclear factor related to kappa-B-binding protein</fullName>
    </submittedName>
</protein>
<dbReference type="EMBL" id="CM051394">
    <property type="protein sequence ID" value="KAJ4729563.1"/>
    <property type="molecule type" value="Genomic_DNA"/>
</dbReference>
<dbReference type="Proteomes" id="UP001164539">
    <property type="component" value="Chromosome 1"/>
</dbReference>
<gene>
    <name evidence="1" type="ORF">OWV82_002327</name>
</gene>
<reference evidence="1 2" key="1">
    <citation type="journal article" date="2023" name="Science">
        <title>Complex scaffold remodeling in plant triterpene biosynthesis.</title>
        <authorList>
            <person name="De La Pena R."/>
            <person name="Hodgson H."/>
            <person name="Liu J.C."/>
            <person name="Stephenson M.J."/>
            <person name="Martin A.C."/>
            <person name="Owen C."/>
            <person name="Harkess A."/>
            <person name="Leebens-Mack J."/>
            <person name="Jimenez L.E."/>
            <person name="Osbourn A."/>
            <person name="Sattely E.S."/>
        </authorList>
    </citation>
    <scope>NUCLEOTIDE SEQUENCE [LARGE SCALE GENOMIC DNA]</scope>
    <source>
        <strain evidence="2">cv. JPN11</strain>
        <tissue evidence="1">Leaf</tissue>
    </source>
</reference>
<name>A0ACC1Z2N6_MELAZ</name>
<comment type="caution">
    <text evidence="1">The sequence shown here is derived from an EMBL/GenBank/DDBJ whole genome shotgun (WGS) entry which is preliminary data.</text>
</comment>
<keyword evidence="2" id="KW-1185">Reference proteome</keyword>
<proteinExistence type="predicted"/>
<organism evidence="1 2">
    <name type="scientific">Melia azedarach</name>
    <name type="common">Chinaberry tree</name>
    <dbReference type="NCBI Taxonomy" id="155640"/>
    <lineage>
        <taxon>Eukaryota</taxon>
        <taxon>Viridiplantae</taxon>
        <taxon>Streptophyta</taxon>
        <taxon>Embryophyta</taxon>
        <taxon>Tracheophyta</taxon>
        <taxon>Spermatophyta</taxon>
        <taxon>Magnoliopsida</taxon>
        <taxon>eudicotyledons</taxon>
        <taxon>Gunneridae</taxon>
        <taxon>Pentapetalae</taxon>
        <taxon>rosids</taxon>
        <taxon>malvids</taxon>
        <taxon>Sapindales</taxon>
        <taxon>Meliaceae</taxon>
        <taxon>Melia</taxon>
    </lineage>
</organism>